<feature type="region of interest" description="Disordered" evidence="1">
    <location>
        <begin position="282"/>
        <end position="301"/>
    </location>
</feature>
<reference evidence="2 3" key="1">
    <citation type="journal article" date="2024" name="Plant J.">
        <title>Genome sequences and population genomics reveal climatic adaptation and genomic divergence between two closely related sweetgum species.</title>
        <authorList>
            <person name="Xu W.Q."/>
            <person name="Ren C.Q."/>
            <person name="Zhang X.Y."/>
            <person name="Comes H.P."/>
            <person name="Liu X.H."/>
            <person name="Li Y.G."/>
            <person name="Kettle C.J."/>
            <person name="Jalonen R."/>
            <person name="Gaisberger H."/>
            <person name="Ma Y.Z."/>
            <person name="Qiu Y.X."/>
        </authorList>
    </citation>
    <scope>NUCLEOTIDE SEQUENCE [LARGE SCALE GENOMIC DNA]</scope>
    <source>
        <strain evidence="2">Hangzhou</strain>
    </source>
</reference>
<dbReference type="PANTHER" id="PTHR46992">
    <property type="entry name" value="GYF DOMAIN-CONTAINING PROTEIN"/>
    <property type="match status" value="1"/>
</dbReference>
<feature type="region of interest" description="Disordered" evidence="1">
    <location>
        <begin position="596"/>
        <end position="623"/>
    </location>
</feature>
<gene>
    <name evidence="2" type="ORF">L1049_002682</name>
</gene>
<feature type="region of interest" description="Disordered" evidence="1">
    <location>
        <begin position="517"/>
        <end position="537"/>
    </location>
</feature>
<evidence type="ECO:0000313" key="3">
    <source>
        <dbReference type="Proteomes" id="UP001415857"/>
    </source>
</evidence>
<dbReference type="Proteomes" id="UP001415857">
    <property type="component" value="Unassembled WGS sequence"/>
</dbReference>
<accession>A0AAP0R9D2</accession>
<organism evidence="2 3">
    <name type="scientific">Liquidambar formosana</name>
    <name type="common">Formosan gum</name>
    <dbReference type="NCBI Taxonomy" id="63359"/>
    <lineage>
        <taxon>Eukaryota</taxon>
        <taxon>Viridiplantae</taxon>
        <taxon>Streptophyta</taxon>
        <taxon>Embryophyta</taxon>
        <taxon>Tracheophyta</taxon>
        <taxon>Spermatophyta</taxon>
        <taxon>Magnoliopsida</taxon>
        <taxon>eudicotyledons</taxon>
        <taxon>Gunneridae</taxon>
        <taxon>Pentapetalae</taxon>
        <taxon>Saxifragales</taxon>
        <taxon>Altingiaceae</taxon>
        <taxon>Liquidambar</taxon>
    </lineage>
</organism>
<proteinExistence type="predicted"/>
<evidence type="ECO:0000256" key="1">
    <source>
        <dbReference type="SAM" id="MobiDB-lite"/>
    </source>
</evidence>
<name>A0AAP0R9D2_LIQFO</name>
<sequence length="645" mass="71198">MGENMLDQILLRKHLLHERQQNSHTSRHLDPSVEQIIQAKIGQNAHRARQIDYLDLMSQVKHGNVLPSEQQLRFQQEHLQAQQLSMALRQQLGLEAQSAGSNAPDFFQQRQRISSHEEQLNHLQWNLAVKEQLHRGFVDPSLAFEKSTSLPTGAAGMNLDNVNARFQGLDMQEQRPYIHSTDQRGSISSGIYSHHPQFSDQFNASHLDARESFSSRNNGQLENSLIEAQMRQLHLDAERQNKEPVVTMASADSSFWASAGGDEEKSKRVLMDLLHAKLGTQSVQSSGVDHRHPKSSYRSGEPFRLFSESSSSNLPLNLLPDQQVGLNHPHIEGPQNSNSSNWLQDHLVNGGLNEQFNNLGNIERVSLRSNFGGLVEERSFLSGTNEIRQASYVDSSLIGMSTLDNDFSELEGEKGIKHGPKVKITTSRSVADVEDNLAVQEEVAMECGELPIDAPSRHTSLSSTGSYSYEMGLDKASVEEVSNDRMPSILSKGLDNSLLKRPPVSRALSSQDVSSELASAPFVKQKNPMGHATSDEGKRETIGIPATVHISETQASGKRDAHFRRTSSCSDATVSETSFIDMLKKPVPEADAVNGAALESSDGGPQVGRSGKKKGKKGRQIDPALLGFKVSSNRIMMGEIQRLED</sequence>
<dbReference type="AlphaFoldDB" id="A0AAP0R9D2"/>
<dbReference type="PANTHER" id="PTHR46992:SF1">
    <property type="entry name" value="GYF DOMAIN-CONTAINING PROTEIN"/>
    <property type="match status" value="1"/>
</dbReference>
<dbReference type="EMBL" id="JBBPBK010000013">
    <property type="protein sequence ID" value="KAK9272311.1"/>
    <property type="molecule type" value="Genomic_DNA"/>
</dbReference>
<comment type="caution">
    <text evidence="2">The sequence shown here is derived from an EMBL/GenBank/DDBJ whole genome shotgun (WGS) entry which is preliminary data.</text>
</comment>
<keyword evidence="3" id="KW-1185">Reference proteome</keyword>
<evidence type="ECO:0000313" key="2">
    <source>
        <dbReference type="EMBL" id="KAK9272311.1"/>
    </source>
</evidence>
<protein>
    <submittedName>
        <fullName evidence="2">Uncharacterized protein</fullName>
    </submittedName>
</protein>